<gene>
    <name evidence="1" type="ORF">N8T08_005823</name>
</gene>
<keyword evidence="2" id="KW-1185">Reference proteome</keyword>
<evidence type="ECO:0000313" key="1">
    <source>
        <dbReference type="EMBL" id="KAK1144160.1"/>
    </source>
</evidence>
<dbReference type="Proteomes" id="UP001177260">
    <property type="component" value="Unassembled WGS sequence"/>
</dbReference>
<name>A0ACC3B2D5_9EURO</name>
<organism evidence="1 2">
    <name type="scientific">Aspergillus melleus</name>
    <dbReference type="NCBI Taxonomy" id="138277"/>
    <lineage>
        <taxon>Eukaryota</taxon>
        <taxon>Fungi</taxon>
        <taxon>Dikarya</taxon>
        <taxon>Ascomycota</taxon>
        <taxon>Pezizomycotina</taxon>
        <taxon>Eurotiomycetes</taxon>
        <taxon>Eurotiomycetidae</taxon>
        <taxon>Eurotiales</taxon>
        <taxon>Aspergillaceae</taxon>
        <taxon>Aspergillus</taxon>
        <taxon>Aspergillus subgen. Circumdati</taxon>
    </lineage>
</organism>
<dbReference type="EMBL" id="JAOPJF010000033">
    <property type="protein sequence ID" value="KAK1144160.1"/>
    <property type="molecule type" value="Genomic_DNA"/>
</dbReference>
<accession>A0ACC3B2D5</accession>
<protein>
    <submittedName>
        <fullName evidence="1">Uncharacterized protein</fullName>
    </submittedName>
</protein>
<evidence type="ECO:0000313" key="2">
    <source>
        <dbReference type="Proteomes" id="UP001177260"/>
    </source>
</evidence>
<comment type="caution">
    <text evidence="1">The sequence shown here is derived from an EMBL/GenBank/DDBJ whole genome shotgun (WGS) entry which is preliminary data.</text>
</comment>
<reference evidence="1 2" key="1">
    <citation type="journal article" date="2023" name="ACS Omega">
        <title>Identification of the Neoaspergillic Acid Biosynthesis Gene Cluster by Establishing an In Vitro CRISPR-Ribonucleoprotein Genetic System in Aspergillus melleus.</title>
        <authorList>
            <person name="Yuan B."/>
            <person name="Grau M.F."/>
            <person name="Murata R.M."/>
            <person name="Torok T."/>
            <person name="Venkateswaran K."/>
            <person name="Stajich J.E."/>
            <person name="Wang C.C.C."/>
        </authorList>
    </citation>
    <scope>NUCLEOTIDE SEQUENCE [LARGE SCALE GENOMIC DNA]</scope>
    <source>
        <strain evidence="1 2">IMV 1140</strain>
    </source>
</reference>
<proteinExistence type="predicted"/>
<sequence>MHFKIPFLAVLLSPLALANAVTLHQYSRPRCGGRHAVCRKIGPRVCCQATNRVFASGSCTGCTSTDFHITWNRVGQRYCGRSAASTNGGRCISGGSNLRGHSWCRLCRTITRRGENEDATCTSTAEPDALEIGDKWFSVNGTISENDRNALWALWGSEADDNVPQNLLIYEIEAVPDDEVDAHVAEGNADDEPGQPEDELPGDVPDGGEGGAE</sequence>